<evidence type="ECO:0000256" key="1">
    <source>
        <dbReference type="ARBA" id="ARBA00004328"/>
    </source>
</evidence>
<dbReference type="EMBL" id="AY689437">
    <property type="protein sequence ID" value="ABI99094.1"/>
    <property type="molecule type" value="Genomic_DNA"/>
</dbReference>
<name>Q08F72_DPV84</name>
<proteinExistence type="predicted"/>
<evidence type="ECO:0000256" key="3">
    <source>
        <dbReference type="ARBA" id="ARBA00025267"/>
    </source>
</evidence>
<accession>Q08F72</accession>
<organism evidence="4 5">
    <name type="scientific">Deerpox virus (strain W-1170-84)</name>
    <name type="common">DPV</name>
    <dbReference type="NCBI Taxonomy" id="305676"/>
    <lineage>
        <taxon>Viruses</taxon>
        <taxon>Varidnaviria</taxon>
        <taxon>Bamfordvirae</taxon>
        <taxon>Nucleocytoviricota</taxon>
        <taxon>Pokkesviricetes</taxon>
        <taxon>Chitovirales</taxon>
        <taxon>Poxviridae</taxon>
        <taxon>Chordopoxvirinae</taxon>
        <taxon>Cervidpoxvirus</taxon>
        <taxon>Cervidpoxvirus muledeerpox</taxon>
        <taxon>Mule deerpox virus</taxon>
    </lineage>
</organism>
<gene>
    <name evidence="4" type="ORF">DpV84gp110</name>
</gene>
<comment type="subcellular location">
    <subcellularLocation>
        <location evidence="1">Virion</location>
    </subcellularLocation>
</comment>
<dbReference type="GO" id="GO:0044423">
    <property type="term" value="C:virion component"/>
    <property type="evidence" value="ECO:0007669"/>
    <property type="project" value="UniProtKB-KW"/>
</dbReference>
<dbReference type="Pfam" id="PF03395">
    <property type="entry name" value="Pox_P4A"/>
    <property type="match status" value="1"/>
</dbReference>
<dbReference type="GO" id="GO:0005198">
    <property type="term" value="F:structural molecule activity"/>
    <property type="evidence" value="ECO:0007669"/>
    <property type="project" value="InterPro"/>
</dbReference>
<reference evidence="4 5" key="1">
    <citation type="journal article" date="2005" name="J. Virol.">
        <title>Genome of deerpox virus.</title>
        <authorList>
            <person name="Afonso C.L."/>
            <person name="Delhon G."/>
            <person name="Tulman E.R."/>
            <person name="Lu Z."/>
            <person name="Zsak A."/>
            <person name="Becerra V.M."/>
            <person name="Zsak L."/>
            <person name="Kutish G.F."/>
            <person name="Rock D.L."/>
        </authorList>
    </citation>
    <scope>NUCLEOTIDE SEQUENCE [LARGE SCALE GENOMIC DNA]</scope>
    <source>
        <strain evidence="4">W-1170-84</strain>
    </source>
</reference>
<dbReference type="Proteomes" id="UP000162522">
    <property type="component" value="Segment"/>
</dbReference>
<dbReference type="InterPro" id="IPR005058">
    <property type="entry name" value="Poxvirus_P4A"/>
</dbReference>
<keyword evidence="2" id="KW-0946">Virion</keyword>
<evidence type="ECO:0000256" key="2">
    <source>
        <dbReference type="ARBA" id="ARBA00022844"/>
    </source>
</evidence>
<protein>
    <submittedName>
        <fullName evidence="4">Virion core protein P4a</fullName>
    </submittedName>
</protein>
<sequence>MMPINAVTTLDQLEDSEYIFKIVSTILPSICLDYKIDEDLKFSYVHPFDALLNPEYGKPANIEDVQISIEKLGINYLLDMYSSTKLFNSVIYPGYINSINLSTRSDASNNPINNTHSFNDLPRFTKELVMYRLKKPEYKTRFIGGYVKPDNSGFDILYQNILYPDLNFENTYLLNLLYQDVIASTIQGFRVRKANGIMLYRDFENLLGIRNLLNQASIPRFDRDFQMQSASTDHNIPLPQNLPASNDFITLSIKHLLLYYQYFSTHYTLSEITYNGDLIIDSRPDIVSIAASMRFQDQIPKLLNLYPDLQTYNQADITTRDQTTGNVIVSNLNLNITFVDISSRQNYFITLLNLLAKDARSQKLKSKLSLFWDGIDYQEYKSKKISDIIFYNSTCYVFGLFNKNNTTYCSMLTDVIANNEVPIRVCLLPRVVAGKTVTKLISEILESINTMSKKEFPKKPASKLMHIGLSENNFMRFFQLLRLITNPSPEHAIKEVLMLYVGFKLDDNGSPHLIKKESYQDFTILLFSSMGFKVNVRKSIIGSNNHTVITVRPRINRQYIYNMLIKASCSKEEAEKLISAAYDLLHFMVSAGDYKSYQNYYYTRNFFPNYFFYGGDMINKNFDDDFNAGATDATSVLENNEETLIQITEPMNILDRIDIRGIFSACTTDEMMQVDAFGPENIVFKNNLSSLIKNNQLSGDSITQTMPLNILDKLVTVAGAPCSVSINELIDNISNDTDECDSTSDITEMINTALKETYTKRNTSLVSQTFNSVTAHSQKQLNDIKQASCQMASIFKSLAKSIYTIERIFNAKLSDEVKVDLLEKLKLFSNLSYSLYKDLISIETLKAILYIIKRNGRTIDDVEIGPEEIRKSYEIIKPKIMTMTNYYTEMSKAYFDFMKKNLNMTDGNLISFDTE</sequence>
<evidence type="ECO:0000313" key="4">
    <source>
        <dbReference type="EMBL" id="ABI99094.1"/>
    </source>
</evidence>
<comment type="function">
    <text evidence="3">Core protein 4a is the most abundant virion protein. Major component of the virion core that undergoes proteolytic processing during the immature virion (IV) to mature virion (MV) transition.</text>
</comment>
<evidence type="ECO:0000313" key="5">
    <source>
        <dbReference type="Proteomes" id="UP000162522"/>
    </source>
</evidence>
<organismHost>
    <name type="scientific">Odocoileus hemionus</name>
    <name type="common">Mule deer</name>
    <name type="synonym">Cervus hemionus</name>
    <dbReference type="NCBI Taxonomy" id="9872"/>
</organismHost>